<evidence type="ECO:0000259" key="13">
    <source>
        <dbReference type="Pfam" id="PF07715"/>
    </source>
</evidence>
<dbReference type="Proteomes" id="UP000031572">
    <property type="component" value="Unassembled WGS sequence"/>
</dbReference>
<reference evidence="14 15" key="1">
    <citation type="submission" date="2014-12" db="EMBL/GenBank/DDBJ databases">
        <title>Denitrispirillum autotrophicum gen. nov., sp. nov., Denitrifying, Facultatively Autotrophic Bacteria Isolated from Rice Paddy Soil.</title>
        <authorList>
            <person name="Ishii S."/>
            <person name="Ashida N."/>
            <person name="Ohno H."/>
            <person name="Otsuka S."/>
            <person name="Yokota A."/>
            <person name="Senoo K."/>
        </authorList>
    </citation>
    <scope>NUCLEOTIDE SEQUENCE [LARGE SCALE GENOMIC DNA]</scope>
    <source>
        <strain evidence="14 15">TSA66</strain>
    </source>
</reference>
<evidence type="ECO:0000256" key="5">
    <source>
        <dbReference type="ARBA" id="ARBA00022692"/>
    </source>
</evidence>
<evidence type="ECO:0008006" key="16">
    <source>
        <dbReference type="Google" id="ProtNLM"/>
    </source>
</evidence>
<keyword evidence="4 10" id="KW-1134">Transmembrane beta strand</keyword>
<feature type="domain" description="TonB-dependent receptor plug" evidence="13">
    <location>
        <begin position="67"/>
        <end position="178"/>
    </location>
</feature>
<feature type="domain" description="TonB-dependent receptor-like beta-barrel" evidence="12">
    <location>
        <begin position="264"/>
        <end position="741"/>
    </location>
</feature>
<evidence type="ECO:0000256" key="1">
    <source>
        <dbReference type="ARBA" id="ARBA00004571"/>
    </source>
</evidence>
<gene>
    <name evidence="14" type="ORF">TSA66_23375</name>
</gene>
<evidence type="ECO:0000313" key="14">
    <source>
        <dbReference type="EMBL" id="KIF83109.1"/>
    </source>
</evidence>
<dbReference type="SUPFAM" id="SSF56935">
    <property type="entry name" value="Porins"/>
    <property type="match status" value="1"/>
</dbReference>
<keyword evidence="15" id="KW-1185">Reference proteome</keyword>
<keyword evidence="6 11" id="KW-0798">TonB box</keyword>
<dbReference type="Gene3D" id="2.40.170.20">
    <property type="entry name" value="TonB-dependent receptor, beta-barrel domain"/>
    <property type="match status" value="1"/>
</dbReference>
<dbReference type="GO" id="GO:0015344">
    <property type="term" value="F:siderophore uptake transmembrane transporter activity"/>
    <property type="evidence" value="ECO:0007669"/>
    <property type="project" value="TreeGrafter"/>
</dbReference>
<evidence type="ECO:0000256" key="9">
    <source>
        <dbReference type="ARBA" id="ARBA00023237"/>
    </source>
</evidence>
<evidence type="ECO:0000256" key="11">
    <source>
        <dbReference type="RuleBase" id="RU003357"/>
    </source>
</evidence>
<evidence type="ECO:0000256" key="6">
    <source>
        <dbReference type="ARBA" id="ARBA00023077"/>
    </source>
</evidence>
<evidence type="ECO:0000313" key="15">
    <source>
        <dbReference type="Proteomes" id="UP000031572"/>
    </source>
</evidence>
<evidence type="ECO:0000256" key="4">
    <source>
        <dbReference type="ARBA" id="ARBA00022452"/>
    </source>
</evidence>
<dbReference type="Gene3D" id="2.170.130.10">
    <property type="entry name" value="TonB-dependent receptor, plug domain"/>
    <property type="match status" value="1"/>
</dbReference>
<comment type="similarity">
    <text evidence="2 10 11">Belongs to the TonB-dependent receptor family.</text>
</comment>
<dbReference type="InterPro" id="IPR039426">
    <property type="entry name" value="TonB-dep_rcpt-like"/>
</dbReference>
<dbReference type="InterPro" id="IPR036942">
    <property type="entry name" value="Beta-barrel_TonB_sf"/>
</dbReference>
<dbReference type="GO" id="GO:0009279">
    <property type="term" value="C:cell outer membrane"/>
    <property type="evidence" value="ECO:0007669"/>
    <property type="project" value="UniProtKB-SubCell"/>
</dbReference>
<organism evidence="14 15">
    <name type="scientific">Noviherbaspirillum autotrophicum</name>
    <dbReference type="NCBI Taxonomy" id="709839"/>
    <lineage>
        <taxon>Bacteria</taxon>
        <taxon>Pseudomonadati</taxon>
        <taxon>Pseudomonadota</taxon>
        <taxon>Betaproteobacteria</taxon>
        <taxon>Burkholderiales</taxon>
        <taxon>Oxalobacteraceae</taxon>
        <taxon>Noviherbaspirillum</taxon>
    </lineage>
</organism>
<evidence type="ECO:0000256" key="8">
    <source>
        <dbReference type="ARBA" id="ARBA00023170"/>
    </source>
</evidence>
<keyword evidence="9 10" id="KW-0998">Cell outer membrane</keyword>
<dbReference type="Pfam" id="PF07715">
    <property type="entry name" value="Plug"/>
    <property type="match status" value="1"/>
</dbReference>
<keyword evidence="3 10" id="KW-0813">Transport</keyword>
<dbReference type="PROSITE" id="PS52016">
    <property type="entry name" value="TONB_DEPENDENT_REC_3"/>
    <property type="match status" value="1"/>
</dbReference>
<protein>
    <recommendedName>
        <fullName evidence="16">TonB-dependent receptor</fullName>
    </recommendedName>
</protein>
<dbReference type="EMBL" id="JWJG01000028">
    <property type="protein sequence ID" value="KIF83109.1"/>
    <property type="molecule type" value="Genomic_DNA"/>
</dbReference>
<evidence type="ECO:0000256" key="7">
    <source>
        <dbReference type="ARBA" id="ARBA00023136"/>
    </source>
</evidence>
<keyword evidence="7 10" id="KW-0472">Membrane</keyword>
<comment type="caution">
    <text evidence="14">The sequence shown here is derived from an EMBL/GenBank/DDBJ whole genome shotgun (WGS) entry which is preliminary data.</text>
</comment>
<evidence type="ECO:0000256" key="10">
    <source>
        <dbReference type="PROSITE-ProRule" id="PRU01360"/>
    </source>
</evidence>
<evidence type="ECO:0000256" key="3">
    <source>
        <dbReference type="ARBA" id="ARBA00022448"/>
    </source>
</evidence>
<keyword evidence="8" id="KW-0675">Receptor</keyword>
<comment type="subcellular location">
    <subcellularLocation>
        <location evidence="1 10">Cell outer membrane</location>
        <topology evidence="1 10">Multi-pass membrane protein</topology>
    </subcellularLocation>
</comment>
<keyword evidence="5 10" id="KW-0812">Transmembrane</keyword>
<name>A0A0C2BSS0_9BURK</name>
<accession>A0A0C2BSS0</accession>
<dbReference type="AlphaFoldDB" id="A0A0C2BSS0"/>
<dbReference type="PANTHER" id="PTHR30069">
    <property type="entry name" value="TONB-DEPENDENT OUTER MEMBRANE RECEPTOR"/>
    <property type="match status" value="1"/>
</dbReference>
<dbReference type="Pfam" id="PF00593">
    <property type="entry name" value="TonB_dep_Rec_b-barrel"/>
    <property type="match status" value="1"/>
</dbReference>
<dbReference type="STRING" id="709839.TSA66_23375"/>
<dbReference type="InterPro" id="IPR000531">
    <property type="entry name" value="Beta-barrel_TonB"/>
</dbReference>
<sequence length="794" mass="85160">MSTAHRSSNNKGRHFMNQRKHVRGATGFACCLLAAMAAAPSARGDTTLPALVVSAAAIPPGLGIETERLPYSVQRISGADRREAGGDITDVMASRLTGVNTNEIAGNAFLNDVSFHGFRASPTLGTAQGMSVYLDGIRINEAFGDVVNWDMLPQAALDDTLLVAGSNPLYGLNTLGGTLAFTTKSGRTHPGLSAELSVASHGRRQLDLTHGAQHDNGLHSFIAATLFDEAGWRDHSGGSLANLFAKLGGRQGMTSWELSLLHGRSRLHGNGLLPSYRWQDGAQQNGLYEDSRSAAYTYPDRTQNRLTQVGFNLRHAPDDATELALTAYLRHSRRDSVNGDVSAAYGDYVESCAAGFNADGSARQPQSCPYDRDSAGALHPASLNMAATRQRSAGASLNLTRYLERHQLLLGAAVDASLMRYSQTQQDGWFGNDRGVIADPQADVEQEAAVTGRSTALGLYASDTWQAAKQTALTGSARLNRVEVSNTIAGQAQERFIYTKLNPALGAVHSLNNAVALFANLGQSNRVPTVIELGCADPQHPCRLPVGLQSDPYLKQVVSRTAEAGVRLRTSERGTLTLSAYRSVNRDDILFLTSGTQGYFANFERTLRQGVDISATARFDSIDAFAGYSFLDATYDASGVLFYGERNVQIAPGTRMAGLPRHTFKAGASWHATPRLMLGGSMLALSSVVSQGNEDGLLGDPAAGETPQRADWRVRGYAIFNASISYKSEGRWELFGGISNLFDRRYETYGALAVDMFPGGRLAQPHAGTDGADIARFVAPGAPRTISIGVRYRM</sequence>
<proteinExistence type="inferred from homology"/>
<dbReference type="InterPro" id="IPR037066">
    <property type="entry name" value="Plug_dom_sf"/>
</dbReference>
<dbReference type="InterPro" id="IPR012910">
    <property type="entry name" value="Plug_dom"/>
</dbReference>
<dbReference type="PANTHER" id="PTHR30069:SF39">
    <property type="entry name" value="BLL6183 PROTEIN"/>
    <property type="match status" value="1"/>
</dbReference>
<evidence type="ECO:0000259" key="12">
    <source>
        <dbReference type="Pfam" id="PF00593"/>
    </source>
</evidence>
<dbReference type="GO" id="GO:0044718">
    <property type="term" value="P:siderophore transmembrane transport"/>
    <property type="evidence" value="ECO:0007669"/>
    <property type="project" value="TreeGrafter"/>
</dbReference>
<evidence type="ECO:0000256" key="2">
    <source>
        <dbReference type="ARBA" id="ARBA00009810"/>
    </source>
</evidence>